<accession>A0AAD7M5H4</accession>
<dbReference type="EMBL" id="JARAOO010000005">
    <property type="protein sequence ID" value="KAJ7969115.1"/>
    <property type="molecule type" value="Genomic_DNA"/>
</dbReference>
<dbReference type="AlphaFoldDB" id="A0AAD7M5H4"/>
<sequence>MRDPEMKMRRRMKTMVTTVRKNWMHMRNLIWVKKTGEFSLHSHSYQNMGNISRTHLQELFGSFPSTDVDGDKVQDLDASDEEFHIYEQDSDDGNYSDDNDC</sequence>
<organism evidence="1 2">
    <name type="scientific">Quillaja saponaria</name>
    <name type="common">Soap bark tree</name>
    <dbReference type="NCBI Taxonomy" id="32244"/>
    <lineage>
        <taxon>Eukaryota</taxon>
        <taxon>Viridiplantae</taxon>
        <taxon>Streptophyta</taxon>
        <taxon>Embryophyta</taxon>
        <taxon>Tracheophyta</taxon>
        <taxon>Spermatophyta</taxon>
        <taxon>Magnoliopsida</taxon>
        <taxon>eudicotyledons</taxon>
        <taxon>Gunneridae</taxon>
        <taxon>Pentapetalae</taxon>
        <taxon>rosids</taxon>
        <taxon>fabids</taxon>
        <taxon>Fabales</taxon>
        <taxon>Quillajaceae</taxon>
        <taxon>Quillaja</taxon>
    </lineage>
</organism>
<protein>
    <submittedName>
        <fullName evidence="1">General transcription factor 3C polypeptide 5-like</fullName>
    </submittedName>
</protein>
<name>A0AAD7M5H4_QUISA</name>
<dbReference type="Proteomes" id="UP001163823">
    <property type="component" value="Chromosome 5"/>
</dbReference>
<evidence type="ECO:0000313" key="2">
    <source>
        <dbReference type="Proteomes" id="UP001163823"/>
    </source>
</evidence>
<evidence type="ECO:0000313" key="1">
    <source>
        <dbReference type="EMBL" id="KAJ7969115.1"/>
    </source>
</evidence>
<comment type="caution">
    <text evidence="1">The sequence shown here is derived from an EMBL/GenBank/DDBJ whole genome shotgun (WGS) entry which is preliminary data.</text>
</comment>
<reference evidence="1" key="1">
    <citation type="journal article" date="2023" name="Science">
        <title>Elucidation of the pathway for biosynthesis of saponin adjuvants from the soapbark tree.</title>
        <authorList>
            <person name="Reed J."/>
            <person name="Orme A."/>
            <person name="El-Demerdash A."/>
            <person name="Owen C."/>
            <person name="Martin L.B.B."/>
            <person name="Misra R.C."/>
            <person name="Kikuchi S."/>
            <person name="Rejzek M."/>
            <person name="Martin A.C."/>
            <person name="Harkess A."/>
            <person name="Leebens-Mack J."/>
            <person name="Louveau T."/>
            <person name="Stephenson M.J."/>
            <person name="Osbourn A."/>
        </authorList>
    </citation>
    <scope>NUCLEOTIDE SEQUENCE</scope>
    <source>
        <strain evidence="1">S10</strain>
    </source>
</reference>
<keyword evidence="2" id="KW-1185">Reference proteome</keyword>
<proteinExistence type="predicted"/>
<dbReference type="KEGG" id="qsa:O6P43_013121"/>
<gene>
    <name evidence="1" type="ORF">O6P43_013121</name>
</gene>